<dbReference type="Proteomes" id="UP000504610">
    <property type="component" value="Chromosome 5"/>
</dbReference>
<dbReference type="OrthoDB" id="1065087at2759"/>
<dbReference type="AlphaFoldDB" id="A0A6J0P0B3"/>
<evidence type="ECO:0000313" key="4">
    <source>
        <dbReference type="RefSeq" id="XP_018490339.1"/>
    </source>
</evidence>
<dbReference type="KEGG" id="rsz:130512856"/>
<dbReference type="RefSeq" id="XP_056867261.1">
    <property type="nucleotide sequence ID" value="XM_057011281.1"/>
</dbReference>
<protein>
    <submittedName>
        <fullName evidence="4">Uncharacterized protein LOC108861006</fullName>
    </submittedName>
    <submittedName>
        <fullName evidence="5">Uncharacterized protein LOC130512856</fullName>
    </submittedName>
</protein>
<evidence type="ECO:0000256" key="2">
    <source>
        <dbReference type="SAM" id="SignalP"/>
    </source>
</evidence>
<keyword evidence="2" id="KW-0732">Signal</keyword>
<dbReference type="KEGG" id="rsz:108861006"/>
<evidence type="ECO:0000313" key="5">
    <source>
        <dbReference type="RefSeq" id="XP_056867261.1"/>
    </source>
</evidence>
<dbReference type="RefSeq" id="XP_018490339.1">
    <property type="nucleotide sequence ID" value="XM_018634837.2"/>
</dbReference>
<gene>
    <name evidence="4" type="primary">LOC108861006</name>
    <name evidence="5" type="synonym">LOC130512856</name>
</gene>
<proteinExistence type="predicted"/>
<evidence type="ECO:0000313" key="3">
    <source>
        <dbReference type="Proteomes" id="UP000504610"/>
    </source>
</evidence>
<feature type="signal peptide" evidence="2">
    <location>
        <begin position="1"/>
        <end position="22"/>
    </location>
</feature>
<feature type="chain" id="PRO_5044637847" evidence="2">
    <location>
        <begin position="23"/>
        <end position="126"/>
    </location>
</feature>
<evidence type="ECO:0000256" key="1">
    <source>
        <dbReference type="SAM" id="Coils"/>
    </source>
</evidence>
<accession>A0A6J0P0B3</accession>
<keyword evidence="3" id="KW-1185">Reference proteome</keyword>
<reference evidence="4 5" key="2">
    <citation type="submission" date="2025-04" db="UniProtKB">
        <authorList>
            <consortium name="RefSeq"/>
        </authorList>
    </citation>
    <scope>IDENTIFICATION</scope>
    <source>
        <tissue evidence="4 5">Leaf</tissue>
    </source>
</reference>
<dbReference type="GeneID" id="108861006"/>
<sequence length="126" mass="14217">MEKISFVLLVVVLIAFVHVSEAQSSKEGEEKVIEKDLHEAKDLIEDDLKEKEKNIKSLESEVNMLTKSEKMLNDIGEAYKNGTSLEPYGKKLKKFNRKVKQAPKGKRYGSVVQNILKDLGLNGGRN</sequence>
<reference evidence="3" key="1">
    <citation type="journal article" date="2019" name="Database">
        <title>The radish genome database (RadishGD): an integrated information resource for radish genomics.</title>
        <authorList>
            <person name="Yu H.J."/>
            <person name="Baek S."/>
            <person name="Lee Y.J."/>
            <person name="Cho A."/>
            <person name="Mun J.H."/>
        </authorList>
    </citation>
    <scope>NUCLEOTIDE SEQUENCE [LARGE SCALE GENOMIC DNA]</scope>
    <source>
        <strain evidence="3">cv. WK10039</strain>
    </source>
</reference>
<feature type="coiled-coil region" evidence="1">
    <location>
        <begin position="34"/>
        <end position="68"/>
    </location>
</feature>
<organism evidence="3 4">
    <name type="scientific">Raphanus sativus</name>
    <name type="common">Radish</name>
    <name type="synonym">Raphanus raphanistrum var. sativus</name>
    <dbReference type="NCBI Taxonomy" id="3726"/>
    <lineage>
        <taxon>Eukaryota</taxon>
        <taxon>Viridiplantae</taxon>
        <taxon>Streptophyta</taxon>
        <taxon>Embryophyta</taxon>
        <taxon>Tracheophyta</taxon>
        <taxon>Spermatophyta</taxon>
        <taxon>Magnoliopsida</taxon>
        <taxon>eudicotyledons</taxon>
        <taxon>Gunneridae</taxon>
        <taxon>Pentapetalae</taxon>
        <taxon>rosids</taxon>
        <taxon>malvids</taxon>
        <taxon>Brassicales</taxon>
        <taxon>Brassicaceae</taxon>
        <taxon>Brassiceae</taxon>
        <taxon>Raphanus</taxon>
    </lineage>
</organism>
<keyword evidence="1" id="KW-0175">Coiled coil</keyword>
<name>A0A6J0P0B3_RAPSA</name>